<dbReference type="EMBL" id="SOAX01000003">
    <property type="protein sequence ID" value="TDT41751.1"/>
    <property type="molecule type" value="Genomic_DNA"/>
</dbReference>
<organism evidence="2 3">
    <name type="scientific">Halospina denitrificans</name>
    <dbReference type="NCBI Taxonomy" id="332522"/>
    <lineage>
        <taxon>Bacteria</taxon>
        <taxon>Pseudomonadati</taxon>
        <taxon>Pseudomonadota</taxon>
        <taxon>Gammaproteobacteria</taxon>
        <taxon>Halospina</taxon>
    </lineage>
</organism>
<dbReference type="InterPro" id="IPR045361">
    <property type="entry name" value="CIS_tube_prot_N"/>
</dbReference>
<gene>
    <name evidence="2" type="ORF">DES49_1853</name>
</gene>
<reference evidence="2 3" key="1">
    <citation type="submission" date="2019-03" db="EMBL/GenBank/DDBJ databases">
        <title>Genomic Encyclopedia of Type Strains, Phase IV (KMG-IV): sequencing the most valuable type-strain genomes for metagenomic binning, comparative biology and taxonomic classification.</title>
        <authorList>
            <person name="Goeker M."/>
        </authorList>
    </citation>
    <scope>NUCLEOTIDE SEQUENCE [LARGE SCALE GENOMIC DNA]</scope>
    <source>
        <strain evidence="2 3">DSM 15505</strain>
    </source>
</reference>
<keyword evidence="3" id="KW-1185">Reference proteome</keyword>
<protein>
    <recommendedName>
        <fullName evidence="1">Contractile injection system tube protein N-terminal domain-containing protein</fullName>
    </recommendedName>
</protein>
<evidence type="ECO:0000313" key="3">
    <source>
        <dbReference type="Proteomes" id="UP000295830"/>
    </source>
</evidence>
<evidence type="ECO:0000313" key="2">
    <source>
        <dbReference type="EMBL" id="TDT41751.1"/>
    </source>
</evidence>
<sequence length="246" mass="26962">MEKAVLLIEHSGDHLRCLLNPEQLEFRRSAGIGSRQSLGGALTGEGLSDDPLLYRGGGQTEFTLDLLFDTSVVPQSQDATPVADVRQLTGPLWELAENSGPGDRHGRPPTVAFLWGTRWNQRGVVAAVSERLEHFTRDGNPRRSWLRLRLLRVGLEEHPEPEEPSAPPVNEDEARRRLARGDMVNREPVGDSRGGERLDQIAAEHFGHAGYWTLLADINGLDDPFNHDGRPLRVPADPGVIGGGGS</sequence>
<name>A0A4R7JTU2_9GAMM</name>
<dbReference type="Proteomes" id="UP000295830">
    <property type="component" value="Unassembled WGS sequence"/>
</dbReference>
<accession>A0A4R7JTU2</accession>
<dbReference type="AlphaFoldDB" id="A0A4R7JTU2"/>
<dbReference type="Pfam" id="PF19266">
    <property type="entry name" value="CIS_tube"/>
    <property type="match status" value="1"/>
</dbReference>
<comment type="caution">
    <text evidence="2">The sequence shown here is derived from an EMBL/GenBank/DDBJ whole genome shotgun (WGS) entry which is preliminary data.</text>
</comment>
<feature type="domain" description="Contractile injection system tube protein N-terminal" evidence="1">
    <location>
        <begin position="12"/>
        <end position="150"/>
    </location>
</feature>
<dbReference type="RefSeq" id="WP_133736094.1">
    <property type="nucleotide sequence ID" value="NZ_SOAX01000003.1"/>
</dbReference>
<dbReference type="OrthoDB" id="5526765at2"/>
<proteinExistence type="predicted"/>
<evidence type="ECO:0000259" key="1">
    <source>
        <dbReference type="Pfam" id="PF19266"/>
    </source>
</evidence>